<name>A0A699ZJK0_HAELA</name>
<gene>
    <name evidence="2" type="ORF">HaLaN_16060</name>
</gene>
<dbReference type="EMBL" id="BLLF01001415">
    <property type="protein sequence ID" value="GFH19156.1"/>
    <property type="molecule type" value="Genomic_DNA"/>
</dbReference>
<keyword evidence="3" id="KW-1185">Reference proteome</keyword>
<organism evidence="2 3">
    <name type="scientific">Haematococcus lacustris</name>
    <name type="common">Green alga</name>
    <name type="synonym">Haematococcus pluvialis</name>
    <dbReference type="NCBI Taxonomy" id="44745"/>
    <lineage>
        <taxon>Eukaryota</taxon>
        <taxon>Viridiplantae</taxon>
        <taxon>Chlorophyta</taxon>
        <taxon>core chlorophytes</taxon>
        <taxon>Chlorophyceae</taxon>
        <taxon>CS clade</taxon>
        <taxon>Chlamydomonadales</taxon>
        <taxon>Haematococcaceae</taxon>
        <taxon>Haematococcus</taxon>
    </lineage>
</organism>
<feature type="compositionally biased region" description="Polar residues" evidence="1">
    <location>
        <begin position="1"/>
        <end position="15"/>
    </location>
</feature>
<accession>A0A699ZJK0</accession>
<dbReference type="AlphaFoldDB" id="A0A699ZJK0"/>
<dbReference type="Proteomes" id="UP000485058">
    <property type="component" value="Unassembled WGS sequence"/>
</dbReference>
<protein>
    <submittedName>
        <fullName evidence="2">Uncharacterized protein</fullName>
    </submittedName>
</protein>
<reference evidence="2 3" key="1">
    <citation type="submission" date="2020-02" db="EMBL/GenBank/DDBJ databases">
        <title>Draft genome sequence of Haematococcus lacustris strain NIES-144.</title>
        <authorList>
            <person name="Morimoto D."/>
            <person name="Nakagawa S."/>
            <person name="Yoshida T."/>
            <person name="Sawayama S."/>
        </authorList>
    </citation>
    <scope>NUCLEOTIDE SEQUENCE [LARGE SCALE GENOMIC DNA]</scope>
    <source>
        <strain evidence="2 3">NIES-144</strain>
    </source>
</reference>
<evidence type="ECO:0000256" key="1">
    <source>
        <dbReference type="SAM" id="MobiDB-lite"/>
    </source>
</evidence>
<sequence>MLVGLTPQQVPSSKASHAGALPVFEPRTPDTVQQLLKQASSGQGQSRQASRPAPPQPSFPSRPTRPMTGSHSPLPLVQGNLLPATTSCSVALAQLQGAPLLHLRGTMRRLTQFSSSSALPNTVCLNRAET</sequence>
<comment type="caution">
    <text evidence="2">The sequence shown here is derived from an EMBL/GenBank/DDBJ whole genome shotgun (WGS) entry which is preliminary data.</text>
</comment>
<feature type="region of interest" description="Disordered" evidence="1">
    <location>
        <begin position="1"/>
        <end position="78"/>
    </location>
</feature>
<proteinExistence type="predicted"/>
<evidence type="ECO:0000313" key="2">
    <source>
        <dbReference type="EMBL" id="GFH19156.1"/>
    </source>
</evidence>
<feature type="compositionally biased region" description="Low complexity" evidence="1">
    <location>
        <begin position="38"/>
        <end position="51"/>
    </location>
</feature>
<evidence type="ECO:0000313" key="3">
    <source>
        <dbReference type="Proteomes" id="UP000485058"/>
    </source>
</evidence>